<comment type="function">
    <text evidence="1">May play a role in the trafficking of a subset of G-protein coupled receptors.</text>
</comment>
<keyword evidence="11" id="KW-1185">Reference proteome</keyword>
<evidence type="ECO:0000256" key="7">
    <source>
        <dbReference type="ARBA" id="ARBA00023136"/>
    </source>
</evidence>
<evidence type="ECO:0000256" key="8">
    <source>
        <dbReference type="SAM" id="MobiDB-lite"/>
    </source>
</evidence>
<dbReference type="GO" id="GO:0016020">
    <property type="term" value="C:membrane"/>
    <property type="evidence" value="ECO:0007669"/>
    <property type="project" value="UniProtKB-SubCell"/>
</dbReference>
<proteinExistence type="inferred from homology"/>
<dbReference type="Pfam" id="PF14778">
    <property type="entry name" value="ODR4-like"/>
    <property type="match status" value="1"/>
</dbReference>
<reference evidence="10" key="3">
    <citation type="submission" date="2025-08" db="UniProtKB">
        <authorList>
            <consortium name="Ensembl"/>
        </authorList>
    </citation>
    <scope>IDENTIFICATION</scope>
</reference>
<evidence type="ECO:0000256" key="9">
    <source>
        <dbReference type="SAM" id="Phobius"/>
    </source>
</evidence>
<dbReference type="STRING" id="7719.ENSCINP00000030341"/>
<protein>
    <recommendedName>
        <fullName evidence="4">Protein odr-4 homolog</fullName>
    </recommendedName>
</protein>
<dbReference type="KEGG" id="cin:100180595"/>
<dbReference type="HOGENOM" id="CLU_043811_0_0_1"/>
<evidence type="ECO:0000256" key="1">
    <source>
        <dbReference type="ARBA" id="ARBA00003891"/>
    </source>
</evidence>
<dbReference type="RefSeq" id="XP_002127102.1">
    <property type="nucleotide sequence ID" value="XM_002127066.5"/>
</dbReference>
<evidence type="ECO:0000313" key="10">
    <source>
        <dbReference type="Ensembl" id="ENSCINP00000030341.1"/>
    </source>
</evidence>
<keyword evidence="7 9" id="KW-0472">Membrane</keyword>
<keyword evidence="5 9" id="KW-0812">Transmembrane</keyword>
<name>H2XL09_CIOIN</name>
<feature type="region of interest" description="Disordered" evidence="8">
    <location>
        <begin position="410"/>
        <end position="458"/>
    </location>
</feature>
<comment type="similarity">
    <text evidence="3">Belongs to the ODR-4 family.</text>
</comment>
<dbReference type="GeneTree" id="ENSGT00390000012568"/>
<dbReference type="PANTHER" id="PTHR33966">
    <property type="entry name" value="PROTEIN ODR-4 HOMOLOG"/>
    <property type="match status" value="1"/>
</dbReference>
<dbReference type="PANTHER" id="PTHR33966:SF1">
    <property type="entry name" value="PROTEIN ODR-4 HOMOLOG"/>
    <property type="match status" value="1"/>
</dbReference>
<gene>
    <name evidence="10" type="primary">LOC100180595</name>
</gene>
<accession>H2XL09</accession>
<reference evidence="11" key="1">
    <citation type="journal article" date="2002" name="Science">
        <title>The draft genome of Ciona intestinalis: insights into chordate and vertebrate origins.</title>
        <authorList>
            <person name="Dehal P."/>
            <person name="Satou Y."/>
            <person name="Campbell R.K."/>
            <person name="Chapman J."/>
            <person name="Degnan B."/>
            <person name="De Tomaso A."/>
            <person name="Davidson B."/>
            <person name="Di Gregorio A."/>
            <person name="Gelpke M."/>
            <person name="Goodstein D.M."/>
            <person name="Harafuji N."/>
            <person name="Hastings K.E."/>
            <person name="Ho I."/>
            <person name="Hotta K."/>
            <person name="Huang W."/>
            <person name="Kawashima T."/>
            <person name="Lemaire P."/>
            <person name="Martinez D."/>
            <person name="Meinertzhagen I.A."/>
            <person name="Necula S."/>
            <person name="Nonaka M."/>
            <person name="Putnam N."/>
            <person name="Rash S."/>
            <person name="Saiga H."/>
            <person name="Satake M."/>
            <person name="Terry A."/>
            <person name="Yamada L."/>
            <person name="Wang H.G."/>
            <person name="Awazu S."/>
            <person name="Azumi K."/>
            <person name="Boore J."/>
            <person name="Branno M."/>
            <person name="Chin-Bow S."/>
            <person name="DeSantis R."/>
            <person name="Doyle S."/>
            <person name="Francino P."/>
            <person name="Keys D.N."/>
            <person name="Haga S."/>
            <person name="Hayashi H."/>
            <person name="Hino K."/>
            <person name="Imai K.S."/>
            <person name="Inaba K."/>
            <person name="Kano S."/>
            <person name="Kobayashi K."/>
            <person name="Kobayashi M."/>
            <person name="Lee B.I."/>
            <person name="Makabe K.W."/>
            <person name="Manohar C."/>
            <person name="Matassi G."/>
            <person name="Medina M."/>
            <person name="Mochizuki Y."/>
            <person name="Mount S."/>
            <person name="Morishita T."/>
            <person name="Miura S."/>
            <person name="Nakayama A."/>
            <person name="Nishizaka S."/>
            <person name="Nomoto H."/>
            <person name="Ohta F."/>
            <person name="Oishi K."/>
            <person name="Rigoutsos I."/>
            <person name="Sano M."/>
            <person name="Sasaki A."/>
            <person name="Sasakura Y."/>
            <person name="Shoguchi E."/>
            <person name="Shin-i T."/>
            <person name="Spagnuolo A."/>
            <person name="Stainier D."/>
            <person name="Suzuki M.M."/>
            <person name="Tassy O."/>
            <person name="Takatori N."/>
            <person name="Tokuoka M."/>
            <person name="Yagi K."/>
            <person name="Yoshizaki F."/>
            <person name="Wada S."/>
            <person name="Zhang C."/>
            <person name="Hyatt P.D."/>
            <person name="Larimer F."/>
            <person name="Detter C."/>
            <person name="Doggett N."/>
            <person name="Glavina T."/>
            <person name="Hawkins T."/>
            <person name="Richardson P."/>
            <person name="Lucas S."/>
            <person name="Kohara Y."/>
            <person name="Levine M."/>
            <person name="Satoh N."/>
            <person name="Rokhsar D.S."/>
        </authorList>
    </citation>
    <scope>NUCLEOTIDE SEQUENCE [LARGE SCALE GENOMIC DNA]</scope>
</reference>
<evidence type="ECO:0000256" key="3">
    <source>
        <dbReference type="ARBA" id="ARBA00010131"/>
    </source>
</evidence>
<feature type="compositionally biased region" description="Polar residues" evidence="8">
    <location>
        <begin position="443"/>
        <end position="452"/>
    </location>
</feature>
<comment type="subcellular location">
    <subcellularLocation>
        <location evidence="2">Membrane</location>
    </subcellularLocation>
</comment>
<reference evidence="10" key="2">
    <citation type="journal article" date="2008" name="Genome Biol.">
        <title>Improved genome assembly and evidence-based global gene model set for the chordate Ciona intestinalis: new insight into intron and operon populations.</title>
        <authorList>
            <person name="Satou Y."/>
            <person name="Mineta K."/>
            <person name="Ogasawara M."/>
            <person name="Sasakura Y."/>
            <person name="Shoguchi E."/>
            <person name="Ueno K."/>
            <person name="Yamada L."/>
            <person name="Matsumoto J."/>
            <person name="Wasserscheid J."/>
            <person name="Dewar K."/>
            <person name="Wiley G.B."/>
            <person name="Macmil S.L."/>
            <person name="Roe B.A."/>
            <person name="Zeller R.W."/>
            <person name="Hastings K.E."/>
            <person name="Lemaire P."/>
            <person name="Lindquist E."/>
            <person name="Endo T."/>
            <person name="Hotta K."/>
            <person name="Inaba K."/>
        </authorList>
    </citation>
    <scope>NUCLEOTIDE SEQUENCE [LARGE SCALE GENOMIC DNA]</scope>
    <source>
        <strain evidence="10">wild type</strain>
    </source>
</reference>
<dbReference type="GO" id="GO:0008104">
    <property type="term" value="P:intracellular protein localization"/>
    <property type="evidence" value="ECO:0000318"/>
    <property type="project" value="GO_Central"/>
</dbReference>
<reference evidence="10" key="4">
    <citation type="submission" date="2025-09" db="UniProtKB">
        <authorList>
            <consortium name="Ensembl"/>
        </authorList>
    </citation>
    <scope>IDENTIFICATION</scope>
</reference>
<keyword evidence="6 9" id="KW-1133">Transmembrane helix</keyword>
<evidence type="ECO:0000256" key="5">
    <source>
        <dbReference type="ARBA" id="ARBA00022692"/>
    </source>
</evidence>
<dbReference type="InParanoid" id="H2XL09"/>
<feature type="compositionally biased region" description="Low complexity" evidence="8">
    <location>
        <begin position="418"/>
        <end position="435"/>
    </location>
</feature>
<accession>A0A1W2WEC1</accession>
<dbReference type="OMA" id="TKSIVVH"/>
<dbReference type="GeneID" id="100180595"/>
<organism evidence="10 11">
    <name type="scientific">Ciona intestinalis</name>
    <name type="common">Transparent sea squirt</name>
    <name type="synonym">Ascidia intestinalis</name>
    <dbReference type="NCBI Taxonomy" id="7719"/>
    <lineage>
        <taxon>Eukaryota</taxon>
        <taxon>Metazoa</taxon>
        <taxon>Chordata</taxon>
        <taxon>Tunicata</taxon>
        <taxon>Ascidiacea</taxon>
        <taxon>Phlebobranchia</taxon>
        <taxon>Cionidae</taxon>
        <taxon>Ciona</taxon>
    </lineage>
</organism>
<feature type="transmembrane region" description="Helical" evidence="9">
    <location>
        <begin position="467"/>
        <end position="486"/>
    </location>
</feature>
<dbReference type="EMBL" id="EAAA01000833">
    <property type="status" value="NOT_ANNOTATED_CDS"/>
    <property type="molecule type" value="Genomic_DNA"/>
</dbReference>
<dbReference type="Ensembl" id="ENSCINT00000036217.1">
    <property type="protein sequence ID" value="ENSCINP00000030341.1"/>
    <property type="gene ID" value="ENSCING00000020245.1"/>
</dbReference>
<evidence type="ECO:0000256" key="6">
    <source>
        <dbReference type="ARBA" id="ARBA00022989"/>
    </source>
</evidence>
<dbReference type="OrthoDB" id="21458at2759"/>
<sequence>MVKTINVDSSLSKYFNTIVETGKPTCGIIIGKTSKTKDYVVNLIKCPTKDAAFKLDDQWVASHAVNVSHMLPGGVTVIGVFVVADTKTVEATALRKVVYSVYRRLSQIKSSYGLKLTSEESLSYTALHVDVSSGRTLSCKQYDVLDNGSGTKPADWKYVNSPTRWSTLKTEVCFDKLFYVDSLTEVMKELKTSLSEFSCDVTNGIVCIDDVIRNNEDVLDPEPSSGKGKKSKNTNPSKWGKTFHCKLYLPLKGDEDINEVEASSHKCSVHLHGTITGLAYTTSKTTVEEAVHQLKCDIIQNLFHRYNLLKQNLEDHKTKLCPTMDIALPKRLLFTEGESENFLFSEFLFRNEPIAEGVDRIRETFSPDVKEDLIHSEAEKFPENLIQSIQAEPEIEETPEDLTEAFDQLEPTRTTDLPTQETTQPTYTTDDTTTTNEEENVEKSSSQTGSQSPKDEAEVSLLQSTKGFVAAGVAVVVAFLMSYLSLRD</sequence>
<dbReference type="Proteomes" id="UP000008144">
    <property type="component" value="Chromosome 11"/>
</dbReference>
<evidence type="ECO:0000256" key="2">
    <source>
        <dbReference type="ARBA" id="ARBA00004370"/>
    </source>
</evidence>
<evidence type="ECO:0000256" key="4">
    <source>
        <dbReference type="ARBA" id="ARBA00020550"/>
    </source>
</evidence>
<dbReference type="InterPro" id="IPR029454">
    <property type="entry name" value="ODR-4-like"/>
</dbReference>
<evidence type="ECO:0000313" key="11">
    <source>
        <dbReference type="Proteomes" id="UP000008144"/>
    </source>
</evidence>
<dbReference type="AlphaFoldDB" id="H2XL09"/>
<dbReference type="FunCoup" id="H2XL09">
    <property type="interactions" value="171"/>
</dbReference>